<organism evidence="2 3">
    <name type="scientific">Rhizoctonia solani</name>
    <dbReference type="NCBI Taxonomy" id="456999"/>
    <lineage>
        <taxon>Eukaryota</taxon>
        <taxon>Fungi</taxon>
        <taxon>Dikarya</taxon>
        <taxon>Basidiomycota</taxon>
        <taxon>Agaricomycotina</taxon>
        <taxon>Agaricomycetes</taxon>
        <taxon>Cantharellales</taxon>
        <taxon>Ceratobasidiaceae</taxon>
        <taxon>Rhizoctonia</taxon>
    </lineage>
</organism>
<dbReference type="Gene3D" id="1.20.1280.50">
    <property type="match status" value="1"/>
</dbReference>
<sequence>MHTTVQNLPLELLAYIFHLVRDSQPCAKRDYSPGSTETRQVYPAALSQVCSRWRSIAFSTSALWSHIDISTSIPLNQLHLDAIIDLHLTHARQTPLELHVFDPMGYPVSSSHINKPLHELIMRLASRTYSFNFDADRRYGPDTHHAILGTFFKGCVPGRLTRLMMRHDHDDWNSGFIKAKDDLDNDGRDLDLPTEQLESILAGVSILHVTRWFPQWTSRAYHGLTELRLNGLFTRIKESDLVDILRSSPGLRIFELGLDTDNILPMGVPVTTVPLNNLEAVNVSLVLCEELAALFRWFAPGSKPLQIAIRQGEHEYLRLKKQLGPFFSRSCVNRVYGRGLNFSHLVGLLELLPHLQELVVSWMRLNPSFLNREEIIRRTLDRRLERLYITQSSIHIEDVLALISIPGCLVNTIILNQCMLCRDGFDVPQDQEGVLLEGLKQEHPEINLIIQYTEEPSPVESWDVFASYADSES</sequence>
<dbReference type="SUPFAM" id="SSF81383">
    <property type="entry name" value="F-box domain"/>
    <property type="match status" value="1"/>
</dbReference>
<dbReference type="AlphaFoldDB" id="A0A8H2XM43"/>
<accession>A0A8H2XM43</accession>
<evidence type="ECO:0000313" key="2">
    <source>
        <dbReference type="EMBL" id="CAE6430465.1"/>
    </source>
</evidence>
<feature type="domain" description="F-box" evidence="1">
    <location>
        <begin position="6"/>
        <end position="69"/>
    </location>
</feature>
<evidence type="ECO:0000259" key="1">
    <source>
        <dbReference type="Pfam" id="PF12937"/>
    </source>
</evidence>
<dbReference type="EMBL" id="CAJMWT010002039">
    <property type="protein sequence ID" value="CAE6430465.1"/>
    <property type="molecule type" value="Genomic_DNA"/>
</dbReference>
<gene>
    <name evidence="2" type="ORF">RDB_LOCUS63427</name>
</gene>
<dbReference type="InterPro" id="IPR036047">
    <property type="entry name" value="F-box-like_dom_sf"/>
</dbReference>
<evidence type="ECO:0000313" key="3">
    <source>
        <dbReference type="Proteomes" id="UP000663843"/>
    </source>
</evidence>
<proteinExistence type="predicted"/>
<protein>
    <recommendedName>
        <fullName evidence="1">F-box domain-containing protein</fullName>
    </recommendedName>
</protein>
<dbReference type="InterPro" id="IPR001810">
    <property type="entry name" value="F-box_dom"/>
</dbReference>
<dbReference type="Proteomes" id="UP000663843">
    <property type="component" value="Unassembled WGS sequence"/>
</dbReference>
<name>A0A8H2XM43_9AGAM</name>
<dbReference type="OrthoDB" id="9975416at2759"/>
<reference evidence="2" key="1">
    <citation type="submission" date="2021-01" db="EMBL/GenBank/DDBJ databases">
        <authorList>
            <person name="Kaushik A."/>
        </authorList>
    </citation>
    <scope>NUCLEOTIDE SEQUENCE</scope>
    <source>
        <strain evidence="2">AG2-2IIIB</strain>
    </source>
</reference>
<dbReference type="Pfam" id="PF12937">
    <property type="entry name" value="F-box-like"/>
    <property type="match status" value="1"/>
</dbReference>
<comment type="caution">
    <text evidence="2">The sequence shown here is derived from an EMBL/GenBank/DDBJ whole genome shotgun (WGS) entry which is preliminary data.</text>
</comment>